<reference evidence="2" key="1">
    <citation type="submission" date="2019-08" db="EMBL/GenBank/DDBJ databases">
        <authorList>
            <person name="Kucharzyk K."/>
            <person name="Murdoch R.W."/>
            <person name="Higgins S."/>
            <person name="Loffler F."/>
        </authorList>
    </citation>
    <scope>NUCLEOTIDE SEQUENCE</scope>
</reference>
<dbReference type="SUPFAM" id="SSF82866">
    <property type="entry name" value="Multidrug efflux transporter AcrB transmembrane domain"/>
    <property type="match status" value="1"/>
</dbReference>
<organism evidence="2">
    <name type="scientific">bioreactor metagenome</name>
    <dbReference type="NCBI Taxonomy" id="1076179"/>
    <lineage>
        <taxon>unclassified sequences</taxon>
        <taxon>metagenomes</taxon>
        <taxon>ecological metagenomes</taxon>
    </lineage>
</organism>
<comment type="caution">
    <text evidence="2">The sequence shown here is derived from an EMBL/GenBank/DDBJ whole genome shotgun (WGS) entry which is preliminary data.</text>
</comment>
<evidence type="ECO:0000313" key="2">
    <source>
        <dbReference type="EMBL" id="MPM99511.1"/>
    </source>
</evidence>
<feature type="transmembrane region" description="Helical" evidence="1">
    <location>
        <begin position="21"/>
        <end position="39"/>
    </location>
</feature>
<accession>A0A645EE07</accession>
<protein>
    <recommendedName>
        <fullName evidence="3">Membrane transport protein MMPL domain-containing protein</fullName>
    </recommendedName>
</protein>
<sequence>MRNGHDKITAMKIAGTAADKSIFQSAIVFFSATFGVYLISNISIIKSICAMLARGSAISAIVIIFLLKPILIISEKFISKTTYNWYGTKIKRSKSK</sequence>
<keyword evidence="1" id="KW-1133">Transmembrane helix</keyword>
<gene>
    <name evidence="2" type="ORF">SDC9_146703</name>
</gene>
<keyword evidence="1" id="KW-0472">Membrane</keyword>
<evidence type="ECO:0008006" key="3">
    <source>
        <dbReference type="Google" id="ProtNLM"/>
    </source>
</evidence>
<dbReference type="AlphaFoldDB" id="A0A645EE07"/>
<proteinExistence type="predicted"/>
<feature type="transmembrane region" description="Helical" evidence="1">
    <location>
        <begin position="45"/>
        <end position="67"/>
    </location>
</feature>
<dbReference type="EMBL" id="VSSQ01045599">
    <property type="protein sequence ID" value="MPM99511.1"/>
    <property type="molecule type" value="Genomic_DNA"/>
</dbReference>
<evidence type="ECO:0000256" key="1">
    <source>
        <dbReference type="SAM" id="Phobius"/>
    </source>
</evidence>
<keyword evidence="1" id="KW-0812">Transmembrane</keyword>
<name>A0A645EE07_9ZZZZ</name>